<evidence type="ECO:0000313" key="4">
    <source>
        <dbReference type="Proteomes" id="UP000765509"/>
    </source>
</evidence>
<dbReference type="Proteomes" id="UP000765509">
    <property type="component" value="Unassembled WGS sequence"/>
</dbReference>
<feature type="compositionally biased region" description="Basic and acidic residues" evidence="1">
    <location>
        <begin position="151"/>
        <end position="170"/>
    </location>
</feature>
<dbReference type="OrthoDB" id="2500872at2759"/>
<evidence type="ECO:0000313" key="3">
    <source>
        <dbReference type="EMBL" id="MBW0473755.1"/>
    </source>
</evidence>
<evidence type="ECO:0000256" key="2">
    <source>
        <dbReference type="SAM" id="SignalP"/>
    </source>
</evidence>
<feature type="region of interest" description="Disordered" evidence="1">
    <location>
        <begin position="99"/>
        <end position="269"/>
    </location>
</feature>
<evidence type="ECO:0000256" key="1">
    <source>
        <dbReference type="SAM" id="MobiDB-lite"/>
    </source>
</evidence>
<feature type="compositionally biased region" description="Polar residues" evidence="1">
    <location>
        <begin position="102"/>
        <end position="118"/>
    </location>
</feature>
<feature type="chain" id="PRO_5040180807" evidence="2">
    <location>
        <begin position="22"/>
        <end position="396"/>
    </location>
</feature>
<feature type="compositionally biased region" description="Polar residues" evidence="1">
    <location>
        <begin position="245"/>
        <end position="263"/>
    </location>
</feature>
<keyword evidence="4" id="KW-1185">Reference proteome</keyword>
<keyword evidence="2" id="KW-0732">Signal</keyword>
<proteinExistence type="predicted"/>
<name>A0A9Q3GNY6_9BASI</name>
<gene>
    <name evidence="3" type="ORF">O181_013470</name>
</gene>
<dbReference type="AlphaFoldDB" id="A0A9Q3GNY6"/>
<sequence>MVFLTTLALPSLLGFTSYVQPAPLNSPSTLLSRGVGEGWLCHYDGMPMPNVDLSINLPTMLQGLCAKVNYDYAGCESFRLNPSKVDQPVVAVSAQLPHTEDNSACTPSKDGTSPSICVNINAGRPDSPNKVTGPSPDSSVPVSAESADTPQELHEEPEVKDNLPKNEKPSVKKPTVENPTTKKPLSQEQKKKHHVSNHHEPTGDLGPQSFASPLTDKNPESKKHHSNKSVPKLGNQPHKPAKNPKNPTDLNPDSNVGSLSNDGPENVDICDENQYYSSQLDKCVDKKFFNPPMPDSSCEHGELDLVIKLCLDVSLLANTHNPEIPTAAVEAVNPSSPESFLGQKKTCSPGQKYTSILATCVDTKLLSAPLIDGKCQDGWKLDVVLGICLDIASCKQ</sequence>
<feature type="compositionally biased region" description="Polar residues" evidence="1">
    <location>
        <begin position="129"/>
        <end position="149"/>
    </location>
</feature>
<protein>
    <submittedName>
        <fullName evidence="3">Uncharacterized protein</fullName>
    </submittedName>
</protein>
<feature type="signal peptide" evidence="2">
    <location>
        <begin position="1"/>
        <end position="21"/>
    </location>
</feature>
<feature type="compositionally biased region" description="Polar residues" evidence="1">
    <location>
        <begin position="177"/>
        <end position="187"/>
    </location>
</feature>
<reference evidence="3" key="1">
    <citation type="submission" date="2021-03" db="EMBL/GenBank/DDBJ databases">
        <title>Draft genome sequence of rust myrtle Austropuccinia psidii MF-1, a brazilian biotype.</title>
        <authorList>
            <person name="Quecine M.C."/>
            <person name="Pachon D.M.R."/>
            <person name="Bonatelli M.L."/>
            <person name="Correr F.H."/>
            <person name="Franceschini L.M."/>
            <person name="Leite T.F."/>
            <person name="Margarido G.R.A."/>
            <person name="Almeida C.A."/>
            <person name="Ferrarezi J.A."/>
            <person name="Labate C.A."/>
        </authorList>
    </citation>
    <scope>NUCLEOTIDE SEQUENCE</scope>
    <source>
        <strain evidence="3">MF-1</strain>
    </source>
</reference>
<accession>A0A9Q3GNY6</accession>
<organism evidence="3 4">
    <name type="scientific">Austropuccinia psidii MF-1</name>
    <dbReference type="NCBI Taxonomy" id="1389203"/>
    <lineage>
        <taxon>Eukaryota</taxon>
        <taxon>Fungi</taxon>
        <taxon>Dikarya</taxon>
        <taxon>Basidiomycota</taxon>
        <taxon>Pucciniomycotina</taxon>
        <taxon>Pucciniomycetes</taxon>
        <taxon>Pucciniales</taxon>
        <taxon>Sphaerophragmiaceae</taxon>
        <taxon>Austropuccinia</taxon>
    </lineage>
</organism>
<dbReference type="EMBL" id="AVOT02003523">
    <property type="protein sequence ID" value="MBW0473755.1"/>
    <property type="molecule type" value="Genomic_DNA"/>
</dbReference>
<comment type="caution">
    <text evidence="3">The sequence shown here is derived from an EMBL/GenBank/DDBJ whole genome shotgun (WGS) entry which is preliminary data.</text>
</comment>